<protein>
    <submittedName>
        <fullName evidence="1">Uncharacterized protein</fullName>
    </submittedName>
</protein>
<name>A0A6F8YNT9_9ACTN</name>
<dbReference type="Proteomes" id="UP000503011">
    <property type="component" value="Chromosome"/>
</dbReference>
<proteinExistence type="predicted"/>
<organism evidence="1 2">
    <name type="scientific">Phytohabitans suffuscus</name>
    <dbReference type="NCBI Taxonomy" id="624315"/>
    <lineage>
        <taxon>Bacteria</taxon>
        <taxon>Bacillati</taxon>
        <taxon>Actinomycetota</taxon>
        <taxon>Actinomycetes</taxon>
        <taxon>Micromonosporales</taxon>
        <taxon>Micromonosporaceae</taxon>
    </lineage>
</organism>
<evidence type="ECO:0000313" key="2">
    <source>
        <dbReference type="Proteomes" id="UP000503011"/>
    </source>
</evidence>
<dbReference type="EMBL" id="AP022871">
    <property type="protein sequence ID" value="BCB87641.1"/>
    <property type="molecule type" value="Genomic_DNA"/>
</dbReference>
<keyword evidence="2" id="KW-1185">Reference proteome</keyword>
<reference evidence="1 2" key="1">
    <citation type="submission" date="2020-03" db="EMBL/GenBank/DDBJ databases">
        <title>Whole genome shotgun sequence of Phytohabitans suffuscus NBRC 105367.</title>
        <authorList>
            <person name="Komaki H."/>
            <person name="Tamura T."/>
        </authorList>
    </citation>
    <scope>NUCLEOTIDE SEQUENCE [LARGE SCALE GENOMIC DNA]</scope>
    <source>
        <strain evidence="1 2">NBRC 105367</strain>
    </source>
</reference>
<accession>A0A6F8YNT9</accession>
<sequence length="98" mass="10459">MLLTVRAGCAGPVMGPGVAIVGSVVRAPAGRRLAEFGWTITVELSLAVDLAPRSWTCSVIGPGRAVWRCDRGEYLPLADSAGEFEGCCDLRNRARENR</sequence>
<dbReference type="AlphaFoldDB" id="A0A6F8YNT9"/>
<evidence type="ECO:0000313" key="1">
    <source>
        <dbReference type="EMBL" id="BCB87641.1"/>
    </source>
</evidence>
<gene>
    <name evidence="1" type="ORF">Psuf_049540</name>
</gene>
<dbReference type="KEGG" id="psuu:Psuf_049540"/>
<reference evidence="1 2" key="2">
    <citation type="submission" date="2020-03" db="EMBL/GenBank/DDBJ databases">
        <authorList>
            <person name="Ichikawa N."/>
            <person name="Kimura A."/>
            <person name="Kitahashi Y."/>
            <person name="Uohara A."/>
        </authorList>
    </citation>
    <scope>NUCLEOTIDE SEQUENCE [LARGE SCALE GENOMIC DNA]</scope>
    <source>
        <strain evidence="1 2">NBRC 105367</strain>
    </source>
</reference>